<feature type="region of interest" description="Disordered" evidence="1">
    <location>
        <begin position="14"/>
        <end position="37"/>
    </location>
</feature>
<accession>A0A5B7EBJ4</accession>
<feature type="compositionally biased region" description="Gly residues" evidence="1">
    <location>
        <begin position="80"/>
        <end position="90"/>
    </location>
</feature>
<evidence type="ECO:0000313" key="2">
    <source>
        <dbReference type="EMBL" id="MPC30729.1"/>
    </source>
</evidence>
<evidence type="ECO:0000313" key="3">
    <source>
        <dbReference type="Proteomes" id="UP000324222"/>
    </source>
</evidence>
<gene>
    <name evidence="2" type="ORF">E2C01_023999</name>
</gene>
<name>A0A5B7EBJ4_PORTR</name>
<sequence>MSLMPQLVFLQPHAAATPPSGARWVPPSSTPSRGGRTGWGLRYSCGGRGVAAASIHQGHAGYLDGVTHVVAEPWPPPAVGGDGGSGSGGEGRPREPGCSVERAGVLQQATPRAMSEYCKRSRPAVEEHKAQVSFSSVCAPV</sequence>
<comment type="caution">
    <text evidence="2">The sequence shown here is derived from an EMBL/GenBank/DDBJ whole genome shotgun (WGS) entry which is preliminary data.</text>
</comment>
<organism evidence="2 3">
    <name type="scientific">Portunus trituberculatus</name>
    <name type="common">Swimming crab</name>
    <name type="synonym">Neptunus trituberculatus</name>
    <dbReference type="NCBI Taxonomy" id="210409"/>
    <lineage>
        <taxon>Eukaryota</taxon>
        <taxon>Metazoa</taxon>
        <taxon>Ecdysozoa</taxon>
        <taxon>Arthropoda</taxon>
        <taxon>Crustacea</taxon>
        <taxon>Multicrustacea</taxon>
        <taxon>Malacostraca</taxon>
        <taxon>Eumalacostraca</taxon>
        <taxon>Eucarida</taxon>
        <taxon>Decapoda</taxon>
        <taxon>Pleocyemata</taxon>
        <taxon>Brachyura</taxon>
        <taxon>Eubrachyura</taxon>
        <taxon>Portunoidea</taxon>
        <taxon>Portunidae</taxon>
        <taxon>Portuninae</taxon>
        <taxon>Portunus</taxon>
    </lineage>
</organism>
<keyword evidence="3" id="KW-1185">Reference proteome</keyword>
<dbReference type="Proteomes" id="UP000324222">
    <property type="component" value="Unassembled WGS sequence"/>
</dbReference>
<dbReference type="AlphaFoldDB" id="A0A5B7EBJ4"/>
<feature type="region of interest" description="Disordered" evidence="1">
    <location>
        <begin position="73"/>
        <end position="99"/>
    </location>
</feature>
<evidence type="ECO:0000256" key="1">
    <source>
        <dbReference type="SAM" id="MobiDB-lite"/>
    </source>
</evidence>
<dbReference type="EMBL" id="VSRR010002308">
    <property type="protein sequence ID" value="MPC30729.1"/>
    <property type="molecule type" value="Genomic_DNA"/>
</dbReference>
<reference evidence="2 3" key="1">
    <citation type="submission" date="2019-05" db="EMBL/GenBank/DDBJ databases">
        <title>Another draft genome of Portunus trituberculatus and its Hox gene families provides insights of decapod evolution.</title>
        <authorList>
            <person name="Jeong J.-H."/>
            <person name="Song I."/>
            <person name="Kim S."/>
            <person name="Choi T."/>
            <person name="Kim D."/>
            <person name="Ryu S."/>
            <person name="Kim W."/>
        </authorList>
    </citation>
    <scope>NUCLEOTIDE SEQUENCE [LARGE SCALE GENOMIC DNA]</scope>
    <source>
        <tissue evidence="2">Muscle</tissue>
    </source>
</reference>
<proteinExistence type="predicted"/>
<protein>
    <submittedName>
        <fullName evidence="2">Uncharacterized protein</fullName>
    </submittedName>
</protein>